<keyword evidence="2" id="KW-1185">Reference proteome</keyword>
<reference evidence="1 2" key="1">
    <citation type="submission" date="2018-05" db="EMBL/GenBank/DDBJ databases">
        <title>Brumimicrobium oceani sp. nov., isolated from coastal sediment.</title>
        <authorList>
            <person name="Kou Y."/>
        </authorList>
    </citation>
    <scope>NUCLEOTIDE SEQUENCE [LARGE SCALE GENOMIC DNA]</scope>
    <source>
        <strain evidence="1 2">C305</strain>
    </source>
</reference>
<dbReference type="EMBL" id="QFRJ01000014">
    <property type="protein sequence ID" value="PWH82199.1"/>
    <property type="molecule type" value="Genomic_DNA"/>
</dbReference>
<gene>
    <name evidence="1" type="ORF">DIT68_13915</name>
</gene>
<accession>A0A2U2X366</accession>
<proteinExistence type="predicted"/>
<evidence type="ECO:0000313" key="2">
    <source>
        <dbReference type="Proteomes" id="UP000245370"/>
    </source>
</evidence>
<dbReference type="RefSeq" id="WP_109360428.1">
    <property type="nucleotide sequence ID" value="NZ_QFRJ01000014.1"/>
</dbReference>
<name>A0A2U2X366_9FLAO</name>
<dbReference type="OrthoDB" id="9798299at2"/>
<evidence type="ECO:0000313" key="1">
    <source>
        <dbReference type="EMBL" id="PWH82199.1"/>
    </source>
</evidence>
<evidence type="ECO:0008006" key="3">
    <source>
        <dbReference type="Google" id="ProtNLM"/>
    </source>
</evidence>
<dbReference type="AlphaFoldDB" id="A0A2U2X366"/>
<comment type="caution">
    <text evidence="1">The sequence shown here is derived from an EMBL/GenBank/DDBJ whole genome shotgun (WGS) entry which is preliminary data.</text>
</comment>
<organism evidence="1 2">
    <name type="scientific">Brumimicrobium oceani</name>
    <dbReference type="NCBI Taxonomy" id="2100725"/>
    <lineage>
        <taxon>Bacteria</taxon>
        <taxon>Pseudomonadati</taxon>
        <taxon>Bacteroidota</taxon>
        <taxon>Flavobacteriia</taxon>
        <taxon>Flavobacteriales</taxon>
        <taxon>Crocinitomicaceae</taxon>
        <taxon>Brumimicrobium</taxon>
    </lineage>
</organism>
<protein>
    <recommendedName>
        <fullName evidence="3">Fibrobacter succinogenes major paralogous domain-containing protein</fullName>
    </recommendedName>
</protein>
<dbReference type="Proteomes" id="UP000245370">
    <property type="component" value="Unassembled WGS sequence"/>
</dbReference>
<sequence>MYIRIIKIIIPTITMLYSLLFINGNAIAQNVAINSTGAAADNSALLDINSTDKGFLITRAETSNIPAPAFGLMTLAPSDSCLYIYNGTMWTVLGGVGANCPCGSSTPPSPLRADCGTVTFTYKGATVTYGTVLSETAPVRCWLDRNLGASQVATSDTDPLSYGDIFQWGRADDLHQNTTSVNTSITSAIDVPGHGDYITNSNFPYDWRIPQNDNLWQGLSGINNPCPTGYRIPTEEEWYDETITWISPDKIGAYASVLKLPMAGYRDFFGTPYQNGNTSAYWSSTIHPSYPTRARTLTFNTNNASSTALNYRAVGCSVRCIKD</sequence>
<reference evidence="1 2" key="2">
    <citation type="submission" date="2018-05" db="EMBL/GenBank/DDBJ databases">
        <authorList>
            <person name="Lanie J.A."/>
            <person name="Ng W.-L."/>
            <person name="Kazmierczak K.M."/>
            <person name="Andrzejewski T.M."/>
            <person name="Davidsen T.M."/>
            <person name="Wayne K.J."/>
            <person name="Tettelin H."/>
            <person name="Glass J.I."/>
            <person name="Rusch D."/>
            <person name="Podicherti R."/>
            <person name="Tsui H.-C.T."/>
            <person name="Winkler M.E."/>
        </authorList>
    </citation>
    <scope>NUCLEOTIDE SEQUENCE [LARGE SCALE GENOMIC DNA]</scope>
    <source>
        <strain evidence="1 2">C305</strain>
    </source>
</reference>